<dbReference type="AlphaFoldDB" id="C0C584"/>
<reference evidence="2" key="2">
    <citation type="submission" date="2013-06" db="EMBL/GenBank/DDBJ databases">
        <title>Draft genome sequence of Clostridium hylemonae (DSM 15053).</title>
        <authorList>
            <person name="Sudarsanam P."/>
            <person name="Ley R."/>
            <person name="Guruge J."/>
            <person name="Turnbaugh P.J."/>
            <person name="Mahowald M."/>
            <person name="Liep D."/>
            <person name="Gordon J."/>
        </authorList>
    </citation>
    <scope>NUCLEOTIDE SEQUENCE</scope>
    <source>
        <strain evidence="2">DSM 15053</strain>
    </source>
</reference>
<comment type="caution">
    <text evidence="2">The sequence shown here is derived from an EMBL/GenBank/DDBJ whole genome shotgun (WGS) entry which is preliminary data.</text>
</comment>
<proteinExistence type="predicted"/>
<accession>C0C584</accession>
<evidence type="ECO:0000256" key="1">
    <source>
        <dbReference type="SAM" id="MobiDB-lite"/>
    </source>
</evidence>
<sequence length="45" mass="4725">MREIGKGHPCGDVLFGGDGTAERGRPGTGEIEISPVPADVFRVPF</sequence>
<evidence type="ECO:0000313" key="3">
    <source>
        <dbReference type="Proteomes" id="UP000004893"/>
    </source>
</evidence>
<reference evidence="2" key="1">
    <citation type="submission" date="2009-02" db="EMBL/GenBank/DDBJ databases">
        <authorList>
            <person name="Fulton L."/>
            <person name="Clifton S."/>
            <person name="Fulton B."/>
            <person name="Xu J."/>
            <person name="Minx P."/>
            <person name="Pepin K.H."/>
            <person name="Johnson M."/>
            <person name="Bhonagiri V."/>
            <person name="Nash W.E."/>
            <person name="Mardis E.R."/>
            <person name="Wilson R.K."/>
        </authorList>
    </citation>
    <scope>NUCLEOTIDE SEQUENCE [LARGE SCALE GENOMIC DNA]</scope>
    <source>
        <strain evidence="2">DSM 15053</strain>
    </source>
</reference>
<evidence type="ECO:0000313" key="2">
    <source>
        <dbReference type="EMBL" id="EEG72621.1"/>
    </source>
</evidence>
<gene>
    <name evidence="2" type="ORF">CLOHYLEM_07259</name>
</gene>
<keyword evidence="3" id="KW-1185">Reference proteome</keyword>
<feature type="region of interest" description="Disordered" evidence="1">
    <location>
        <begin position="1"/>
        <end position="32"/>
    </location>
</feature>
<dbReference type="Proteomes" id="UP000004893">
    <property type="component" value="Unassembled WGS sequence"/>
</dbReference>
<dbReference type="EMBL" id="ABYI02000040">
    <property type="protein sequence ID" value="EEG72621.1"/>
    <property type="molecule type" value="Genomic_DNA"/>
</dbReference>
<name>C0C584_9FIRM</name>
<protein>
    <submittedName>
        <fullName evidence="2">Uncharacterized protein</fullName>
    </submittedName>
</protein>
<dbReference type="HOGENOM" id="CLU_3198089_0_0_9"/>
<dbReference type="STRING" id="553973.CLOHYLEM_07259"/>
<organism evidence="2 3">
    <name type="scientific">[Clostridium] hylemonae DSM 15053</name>
    <dbReference type="NCBI Taxonomy" id="553973"/>
    <lineage>
        <taxon>Bacteria</taxon>
        <taxon>Bacillati</taxon>
        <taxon>Bacillota</taxon>
        <taxon>Clostridia</taxon>
        <taxon>Lachnospirales</taxon>
        <taxon>Lachnospiraceae</taxon>
    </lineage>
</organism>